<accession>A0ABX1VBD9</accession>
<dbReference type="PROSITE" id="PS51318">
    <property type="entry name" value="TAT"/>
    <property type="match status" value="1"/>
</dbReference>
<proteinExistence type="predicted"/>
<dbReference type="EMBL" id="WTPX01000007">
    <property type="protein sequence ID" value="NNJ24361.1"/>
    <property type="molecule type" value="Genomic_DNA"/>
</dbReference>
<reference evidence="3 4" key="1">
    <citation type="journal article" date="2020" name="Syst. Appl. Microbiol.">
        <title>Alienimonas chondri sp. nov., a novel planctomycete isolated from the biofilm of the red alga Chondrus crispus.</title>
        <authorList>
            <person name="Vitorino I."/>
            <person name="Albuquerque L."/>
            <person name="Wiegand S."/>
            <person name="Kallscheuer N."/>
            <person name="da Costa M.S."/>
            <person name="Lobo-da-Cunha A."/>
            <person name="Jogler C."/>
            <person name="Lage O.M."/>
        </authorList>
    </citation>
    <scope>NUCLEOTIDE SEQUENCE [LARGE SCALE GENOMIC DNA]</scope>
    <source>
        <strain evidence="3 4">LzC2</strain>
    </source>
</reference>
<evidence type="ECO:0000313" key="4">
    <source>
        <dbReference type="Proteomes" id="UP000609651"/>
    </source>
</evidence>
<keyword evidence="3" id="KW-0378">Hydrolase</keyword>
<dbReference type="SUPFAM" id="SSF56235">
    <property type="entry name" value="N-terminal nucleophile aminohydrolases (Ntn hydrolases)"/>
    <property type="match status" value="1"/>
</dbReference>
<keyword evidence="4" id="KW-1185">Reference proteome</keyword>
<dbReference type="InterPro" id="IPR006311">
    <property type="entry name" value="TAT_signal"/>
</dbReference>
<sequence>MSLPRRSLLAAAPLAALWAGVAGGQERPAKPQASVGPPEGFRGKAVSSSNGLTSVGQAVRDMAVGDDPLAAAIRAVGLVEQDPNDLSVGLGGLPNEDGVVELDAAVMHGPTHTAGAVAALRGVMHPARVAELVRTRTDHVLLVGEGARRFATAHGFKEEELLTDRARRIWLRWKEELSDADDWIVPPASEEEDEDVSALLRFSFEENGPRLADAAGRFRLPRPTGTIHLSAINAAGELGCTTTTSGLAFKIPGRVGDSPIIGAGLYCEAGVGSAGSTGRGEANLQNLCSFAAVELMRGGLSPSEAGLAVLKRVAATTPDRLRDDAGRPNFGLKFYLLGADGRHAGASMWGPAEFAVADDPTAPDGGARLETCVSLYDRD</sequence>
<dbReference type="PANTHER" id="PTHR10188">
    <property type="entry name" value="L-ASPARAGINASE"/>
    <property type="match status" value="1"/>
</dbReference>
<organism evidence="3 4">
    <name type="scientific">Alienimonas chondri</name>
    <dbReference type="NCBI Taxonomy" id="2681879"/>
    <lineage>
        <taxon>Bacteria</taxon>
        <taxon>Pseudomonadati</taxon>
        <taxon>Planctomycetota</taxon>
        <taxon>Planctomycetia</taxon>
        <taxon>Planctomycetales</taxon>
        <taxon>Planctomycetaceae</taxon>
        <taxon>Alienimonas</taxon>
    </lineage>
</organism>
<dbReference type="CDD" id="cd04513">
    <property type="entry name" value="Glycosylasparaginase"/>
    <property type="match status" value="1"/>
</dbReference>
<evidence type="ECO:0000256" key="1">
    <source>
        <dbReference type="SAM" id="MobiDB-lite"/>
    </source>
</evidence>
<protein>
    <submittedName>
        <fullName evidence="3">N(4)-(Beta-N-acetylglucosaminyl)-L-asparaginase</fullName>
        <ecNumber evidence="3">3.5.1.26</ecNumber>
    </submittedName>
</protein>
<dbReference type="Pfam" id="PF01112">
    <property type="entry name" value="Asparaginase_2"/>
    <property type="match status" value="1"/>
</dbReference>
<feature type="region of interest" description="Disordered" evidence="1">
    <location>
        <begin position="25"/>
        <end position="50"/>
    </location>
</feature>
<name>A0ABX1VBD9_9PLAN</name>
<comment type="caution">
    <text evidence="3">The sequence shown here is derived from an EMBL/GenBank/DDBJ whole genome shotgun (WGS) entry which is preliminary data.</text>
</comment>
<dbReference type="PANTHER" id="PTHR10188:SF6">
    <property type="entry name" value="N(4)-(BETA-N-ACETYLGLUCOSAMINYL)-L-ASPARAGINASE"/>
    <property type="match status" value="1"/>
</dbReference>
<dbReference type="Gene3D" id="3.60.20.30">
    <property type="entry name" value="(Glycosyl)asparaginase"/>
    <property type="match status" value="1"/>
</dbReference>
<dbReference type="Proteomes" id="UP000609651">
    <property type="component" value="Unassembled WGS sequence"/>
</dbReference>
<feature type="chain" id="PRO_5046915305" evidence="2">
    <location>
        <begin position="25"/>
        <end position="379"/>
    </location>
</feature>
<keyword evidence="2" id="KW-0732">Signal</keyword>
<dbReference type="EC" id="3.5.1.26" evidence="3"/>
<feature type="signal peptide" evidence="2">
    <location>
        <begin position="1"/>
        <end position="24"/>
    </location>
</feature>
<dbReference type="InterPro" id="IPR000246">
    <property type="entry name" value="Peptidase_T2"/>
</dbReference>
<gene>
    <name evidence="3" type="ORF">LzC2_04180</name>
</gene>
<dbReference type="GO" id="GO:0003948">
    <property type="term" value="F:N4-(beta-N-acetylglucosaminyl)-L-asparaginase activity"/>
    <property type="evidence" value="ECO:0007669"/>
    <property type="project" value="UniProtKB-EC"/>
</dbReference>
<dbReference type="InterPro" id="IPR029055">
    <property type="entry name" value="Ntn_hydrolases_N"/>
</dbReference>
<evidence type="ECO:0000313" key="3">
    <source>
        <dbReference type="EMBL" id="NNJ24361.1"/>
    </source>
</evidence>
<evidence type="ECO:0000256" key="2">
    <source>
        <dbReference type="SAM" id="SignalP"/>
    </source>
</evidence>